<organism evidence="3 4">
    <name type="scientific">Hohenbuehelia grisea</name>
    <dbReference type="NCBI Taxonomy" id="104357"/>
    <lineage>
        <taxon>Eukaryota</taxon>
        <taxon>Fungi</taxon>
        <taxon>Dikarya</taxon>
        <taxon>Basidiomycota</taxon>
        <taxon>Agaricomycotina</taxon>
        <taxon>Agaricomycetes</taxon>
        <taxon>Agaricomycetidae</taxon>
        <taxon>Agaricales</taxon>
        <taxon>Pleurotineae</taxon>
        <taxon>Pleurotaceae</taxon>
        <taxon>Hohenbuehelia</taxon>
    </lineage>
</organism>
<evidence type="ECO:0000313" key="3">
    <source>
        <dbReference type="EMBL" id="KAL0961244.1"/>
    </source>
</evidence>
<keyword evidence="2" id="KW-1133">Transmembrane helix</keyword>
<evidence type="ECO:0008006" key="5">
    <source>
        <dbReference type="Google" id="ProtNLM"/>
    </source>
</evidence>
<sequence length="316" mass="34287">MGLANVASIVRHVVLALVIIFSLACLGISAHFLYLTEFYFGGLFYFSPLAIAVSAVSFMSLLFMFVMDLATRGRFFSSRVIFEWIWLGFLCCAWMGTAGYSAWTNQQAFDGSCDVRSRTIRTLCNELPGVIATAFLCAFFLLFYTIFSVVVVSMLPSGAASKSMRQIAADSTASQMAGQDHYKQQFQPQYGQPQMQTGIPYNQNYPDANQAAAQMPYQSTPMAYQANPAMQPPMSPASTAQYGPGSVNTYTTDAQASSAAQQGYPNYQGPTPPAGGYPPYQGNTPPMPQPGYPDYQSGTPPNAGAPHPTMTHAQPM</sequence>
<evidence type="ECO:0000256" key="1">
    <source>
        <dbReference type="SAM" id="MobiDB-lite"/>
    </source>
</evidence>
<evidence type="ECO:0000313" key="4">
    <source>
        <dbReference type="Proteomes" id="UP001556367"/>
    </source>
</evidence>
<accession>A0ABR3K0B9</accession>
<reference evidence="4" key="1">
    <citation type="submission" date="2024-06" db="EMBL/GenBank/DDBJ databases">
        <title>Multi-omics analyses provide insights into the biosynthesis of the anticancer antibiotic pleurotin in Hohenbuehelia grisea.</title>
        <authorList>
            <person name="Weaver J.A."/>
            <person name="Alberti F."/>
        </authorList>
    </citation>
    <scope>NUCLEOTIDE SEQUENCE [LARGE SCALE GENOMIC DNA]</scope>
    <source>
        <strain evidence="4">T-177</strain>
    </source>
</reference>
<feature type="transmembrane region" description="Helical" evidence="2">
    <location>
        <begin position="81"/>
        <end position="103"/>
    </location>
</feature>
<gene>
    <name evidence="3" type="ORF">HGRIS_006207</name>
</gene>
<protein>
    <recommendedName>
        <fullName evidence="5">MARVEL domain-containing protein</fullName>
    </recommendedName>
</protein>
<keyword evidence="2" id="KW-0812">Transmembrane</keyword>
<name>A0ABR3K0B9_9AGAR</name>
<feature type="region of interest" description="Disordered" evidence="1">
    <location>
        <begin position="254"/>
        <end position="316"/>
    </location>
</feature>
<feature type="transmembrane region" description="Helical" evidence="2">
    <location>
        <begin position="12"/>
        <end position="34"/>
    </location>
</feature>
<evidence type="ECO:0000256" key="2">
    <source>
        <dbReference type="SAM" id="Phobius"/>
    </source>
</evidence>
<feature type="transmembrane region" description="Helical" evidence="2">
    <location>
        <begin position="130"/>
        <end position="155"/>
    </location>
</feature>
<keyword evidence="2" id="KW-0472">Membrane</keyword>
<comment type="caution">
    <text evidence="3">The sequence shown here is derived from an EMBL/GenBank/DDBJ whole genome shotgun (WGS) entry which is preliminary data.</text>
</comment>
<dbReference type="Proteomes" id="UP001556367">
    <property type="component" value="Unassembled WGS sequence"/>
</dbReference>
<keyword evidence="4" id="KW-1185">Reference proteome</keyword>
<proteinExistence type="predicted"/>
<dbReference type="EMBL" id="JASNQZ010000001">
    <property type="protein sequence ID" value="KAL0961244.1"/>
    <property type="molecule type" value="Genomic_DNA"/>
</dbReference>
<feature type="transmembrane region" description="Helical" evidence="2">
    <location>
        <begin position="46"/>
        <end position="69"/>
    </location>
</feature>